<keyword evidence="2" id="KW-1185">Reference proteome</keyword>
<dbReference type="AlphaFoldDB" id="A0A5D8Z9U2"/>
<evidence type="ECO:0000313" key="2">
    <source>
        <dbReference type="Proteomes" id="UP000323164"/>
    </source>
</evidence>
<reference evidence="1 2" key="1">
    <citation type="submission" date="2019-08" db="EMBL/GenBank/DDBJ databases">
        <title>Draft genome sequence of Lysobacter sp. UKS-15.</title>
        <authorList>
            <person name="Im W.-T."/>
        </authorList>
    </citation>
    <scope>NUCLEOTIDE SEQUENCE [LARGE SCALE GENOMIC DNA]</scope>
    <source>
        <strain evidence="1 2">UKS-15</strain>
    </source>
</reference>
<protein>
    <submittedName>
        <fullName evidence="1">Uncharacterized protein</fullName>
    </submittedName>
</protein>
<name>A0A5D8Z9U2_9GAMM</name>
<comment type="caution">
    <text evidence="1">The sequence shown here is derived from an EMBL/GenBank/DDBJ whole genome shotgun (WGS) entry which is preliminary data.</text>
</comment>
<dbReference type="EMBL" id="VTRV01000009">
    <property type="protein sequence ID" value="TZF91427.1"/>
    <property type="molecule type" value="Genomic_DNA"/>
</dbReference>
<gene>
    <name evidence="1" type="ORF">FW784_01720</name>
</gene>
<dbReference type="OrthoDB" id="6024819at2"/>
<sequence length="108" mass="11969">MTGYSDTADAIVEHAEAMTRLDARRLDLRAFDAAIAEHVHAIRVLAVPHVDPHTDRAFFKSLKAATLRVPGVFAHSPDGVVELIVDTARRQVRFVLWNARELRDGAAD</sequence>
<dbReference type="RefSeq" id="WP_149351629.1">
    <property type="nucleotide sequence ID" value="NZ_VTRV01000009.1"/>
</dbReference>
<evidence type="ECO:0000313" key="1">
    <source>
        <dbReference type="EMBL" id="TZF91427.1"/>
    </source>
</evidence>
<proteinExistence type="predicted"/>
<accession>A0A5D8Z9U2</accession>
<dbReference type="Proteomes" id="UP000323164">
    <property type="component" value="Unassembled WGS sequence"/>
</dbReference>
<organism evidence="1 2">
    <name type="scientific">Cognatilysobacter lacus</name>
    <dbReference type="NCBI Taxonomy" id="1643323"/>
    <lineage>
        <taxon>Bacteria</taxon>
        <taxon>Pseudomonadati</taxon>
        <taxon>Pseudomonadota</taxon>
        <taxon>Gammaproteobacteria</taxon>
        <taxon>Lysobacterales</taxon>
        <taxon>Lysobacteraceae</taxon>
        <taxon>Cognatilysobacter</taxon>
    </lineage>
</organism>